<dbReference type="Proteomes" id="UP000824219">
    <property type="component" value="Linkage Group LG01"/>
</dbReference>
<organism evidence="1 2">
    <name type="scientific">Hemibagrus wyckioides</name>
    <dbReference type="NCBI Taxonomy" id="337641"/>
    <lineage>
        <taxon>Eukaryota</taxon>
        <taxon>Metazoa</taxon>
        <taxon>Chordata</taxon>
        <taxon>Craniata</taxon>
        <taxon>Vertebrata</taxon>
        <taxon>Euteleostomi</taxon>
        <taxon>Actinopterygii</taxon>
        <taxon>Neopterygii</taxon>
        <taxon>Teleostei</taxon>
        <taxon>Ostariophysi</taxon>
        <taxon>Siluriformes</taxon>
        <taxon>Bagridae</taxon>
        <taxon>Hemibagrus</taxon>
    </lineage>
</organism>
<sequence>MLKEVHAVIQTYSEVRQRSQAHSSKCEVMASPAVSEDIYMWVLRSDLKRCCRAWSLEQDLASPWPTVVSARLLSGNQALCRALIVSRFVWEKAEFRGLALPCGHDEALESRPHPLAFNAVAVTWAVT</sequence>
<comment type="caution">
    <text evidence="1">The sequence shown here is derived from an EMBL/GenBank/DDBJ whole genome shotgun (WGS) entry which is preliminary data.</text>
</comment>
<name>A0A9D3P7N3_9TELE</name>
<proteinExistence type="predicted"/>
<gene>
    <name evidence="1" type="ORF">KOW79_000207</name>
</gene>
<accession>A0A9D3P7N3</accession>
<dbReference type="AlphaFoldDB" id="A0A9D3P7N3"/>
<evidence type="ECO:0000313" key="1">
    <source>
        <dbReference type="EMBL" id="KAG7335514.1"/>
    </source>
</evidence>
<reference evidence="1 2" key="1">
    <citation type="submission" date="2021-06" db="EMBL/GenBank/DDBJ databases">
        <title>Chromosome-level genome assembly of the red-tail catfish (Hemibagrus wyckioides).</title>
        <authorList>
            <person name="Shao F."/>
        </authorList>
    </citation>
    <scope>NUCLEOTIDE SEQUENCE [LARGE SCALE GENOMIC DNA]</scope>
    <source>
        <strain evidence="1">EC202008001</strain>
        <tissue evidence="1">Blood</tissue>
    </source>
</reference>
<evidence type="ECO:0000313" key="2">
    <source>
        <dbReference type="Proteomes" id="UP000824219"/>
    </source>
</evidence>
<dbReference type="EMBL" id="JAHKSW010000001">
    <property type="protein sequence ID" value="KAG7335514.1"/>
    <property type="molecule type" value="Genomic_DNA"/>
</dbReference>
<protein>
    <submittedName>
        <fullName evidence="1">Uncharacterized protein</fullName>
    </submittedName>
</protein>
<keyword evidence="2" id="KW-1185">Reference proteome</keyword>